<feature type="transmembrane region" description="Helical" evidence="9">
    <location>
        <begin position="135"/>
        <end position="155"/>
    </location>
</feature>
<feature type="transmembrane region" description="Helical" evidence="9">
    <location>
        <begin position="37"/>
        <end position="56"/>
    </location>
</feature>
<dbReference type="AlphaFoldDB" id="A0A125QAG2"/>
<organism evidence="11 12">
    <name type="scientific">Bradyrhizobium macuxiense</name>
    <dbReference type="NCBI Taxonomy" id="1755647"/>
    <lineage>
        <taxon>Bacteria</taxon>
        <taxon>Pseudomonadati</taxon>
        <taxon>Pseudomonadota</taxon>
        <taxon>Alphaproteobacteria</taxon>
        <taxon>Hyphomicrobiales</taxon>
        <taxon>Nitrobacteraceae</taxon>
        <taxon>Bradyrhizobium</taxon>
    </lineage>
</organism>
<keyword evidence="9" id="KW-1133">Transmembrane helix</keyword>
<evidence type="ECO:0000256" key="4">
    <source>
        <dbReference type="ARBA" id="ARBA00022679"/>
    </source>
</evidence>
<dbReference type="PANTHER" id="PTHR43065:SF10">
    <property type="entry name" value="PEROXIDE STRESS-ACTIVATED HISTIDINE KINASE MAK3"/>
    <property type="match status" value="1"/>
</dbReference>
<feature type="transmembrane region" description="Helical" evidence="9">
    <location>
        <begin position="267"/>
        <end position="288"/>
    </location>
</feature>
<keyword evidence="3" id="KW-0597">Phosphoprotein</keyword>
<feature type="transmembrane region" description="Helical" evidence="9">
    <location>
        <begin position="216"/>
        <end position="234"/>
    </location>
</feature>
<evidence type="ECO:0000256" key="3">
    <source>
        <dbReference type="ARBA" id="ARBA00022553"/>
    </source>
</evidence>
<dbReference type="PROSITE" id="PS50109">
    <property type="entry name" value="HIS_KIN"/>
    <property type="match status" value="1"/>
</dbReference>
<dbReference type="PANTHER" id="PTHR43065">
    <property type="entry name" value="SENSOR HISTIDINE KINASE"/>
    <property type="match status" value="1"/>
</dbReference>
<reference evidence="11 12" key="1">
    <citation type="submission" date="2015-11" db="EMBL/GenBank/DDBJ databases">
        <title>Draft Genome Sequence of the Strain BR 10303 (Bradyrhizobium sp.) isolated from nodules of Centrolobium paraense.</title>
        <authorList>
            <person name="Zelli J.E."/>
            <person name="Simoes-Araujo J.L."/>
            <person name="Barauna A.C."/>
            <person name="Silva K."/>
        </authorList>
    </citation>
    <scope>NUCLEOTIDE SEQUENCE [LARGE SCALE GENOMIC DNA]</scope>
    <source>
        <strain evidence="11 12">BR 10303</strain>
    </source>
</reference>
<proteinExistence type="predicted"/>
<dbReference type="Gene3D" id="1.10.287.130">
    <property type="match status" value="1"/>
</dbReference>
<dbReference type="SUPFAM" id="SSF47384">
    <property type="entry name" value="Homodimeric domain of signal transducing histidine kinase"/>
    <property type="match status" value="1"/>
</dbReference>
<feature type="transmembrane region" description="Helical" evidence="9">
    <location>
        <begin position="175"/>
        <end position="196"/>
    </location>
</feature>
<evidence type="ECO:0000256" key="7">
    <source>
        <dbReference type="ARBA" id="ARBA00022840"/>
    </source>
</evidence>
<comment type="caution">
    <text evidence="11">The sequence shown here is derived from an EMBL/GenBank/DDBJ whole genome shotgun (WGS) entry which is preliminary data.</text>
</comment>
<evidence type="ECO:0000256" key="6">
    <source>
        <dbReference type="ARBA" id="ARBA00022777"/>
    </source>
</evidence>
<dbReference type="CDD" id="cd00082">
    <property type="entry name" value="HisKA"/>
    <property type="match status" value="1"/>
</dbReference>
<dbReference type="InterPro" id="IPR003594">
    <property type="entry name" value="HATPase_dom"/>
</dbReference>
<dbReference type="InterPro" id="IPR036097">
    <property type="entry name" value="HisK_dim/P_sf"/>
</dbReference>
<feature type="transmembrane region" description="Helical" evidence="9">
    <location>
        <begin position="68"/>
        <end position="89"/>
    </location>
</feature>
<gene>
    <name evidence="11" type="ORF">AS156_29100</name>
</gene>
<dbReference type="EC" id="2.7.13.3" evidence="2"/>
<sequence length="557" mass="59503">MGAALLANDTAAARQPNQDYPIAIATIPATAAQRRTAVAVIIVLVIVAALVAPFANTQLARVDAFVPVLQTVLAVADLITAVLLFSQYLILPKRALLAVGCAYLCSASFAFLQTLSFPGAYSPAGLIGDGFNSPAWFFVLWHMTFPLGILIYALLKDEEAPIGQPGRPAEASIGLTILAVLIVIVALVWLVTAGVGKLPAFYTDDVIRQTNLGNRVNVGLLLWYGIVLAVLLSRRHTILDVWLIVVLAAWMPNFAVAALASSARFSLGWYAARCFALIASFMLLSLLLTEMTVLYSRLANAFSLLRRERANRLMSVDAATAAIAHEVRTPLAAISLNASSALAQLRSKPPILEEVDAILGDIEADSLRANQVIAGVRALFKEAADHRTVVRVEDVVRQALSLAEPELQASQVAALTEFQDSLAYISVDAAQLQQVILNLIRNGIDATSSSAPEMRRLRLTTKVREGSAVLISIQDSGPGIPAGDRERIFDAFFTTKTSGMGLGLAISRTIMENHGGSLRLCQSGSNGSIFEIAVPISSVKSGREPATIADADQRRAN</sequence>
<dbReference type="EMBL" id="LNCU01000019">
    <property type="protein sequence ID" value="KWV60441.1"/>
    <property type="molecule type" value="Genomic_DNA"/>
</dbReference>
<keyword evidence="12" id="KW-1185">Reference proteome</keyword>
<keyword evidence="9" id="KW-0472">Membrane</keyword>
<feature type="domain" description="Histidine kinase" evidence="10">
    <location>
        <begin position="322"/>
        <end position="538"/>
    </location>
</feature>
<comment type="catalytic activity">
    <reaction evidence="1">
        <text>ATP + protein L-histidine = ADP + protein N-phospho-L-histidine.</text>
        <dbReference type="EC" id="2.7.13.3"/>
    </reaction>
</comment>
<evidence type="ECO:0000313" key="12">
    <source>
        <dbReference type="Proteomes" id="UP000057737"/>
    </source>
</evidence>
<keyword evidence="7" id="KW-0067">ATP-binding</keyword>
<evidence type="ECO:0000256" key="2">
    <source>
        <dbReference type="ARBA" id="ARBA00012438"/>
    </source>
</evidence>
<evidence type="ECO:0000256" key="8">
    <source>
        <dbReference type="ARBA" id="ARBA00023012"/>
    </source>
</evidence>
<dbReference type="SMART" id="SM00388">
    <property type="entry name" value="HisKA"/>
    <property type="match status" value="1"/>
</dbReference>
<keyword evidence="4" id="KW-0808">Transferase</keyword>
<dbReference type="InterPro" id="IPR003661">
    <property type="entry name" value="HisK_dim/P_dom"/>
</dbReference>
<dbReference type="PRINTS" id="PR00344">
    <property type="entry name" value="BCTRLSENSOR"/>
</dbReference>
<dbReference type="InterPro" id="IPR033424">
    <property type="entry name" value="MASE4"/>
</dbReference>
<dbReference type="Pfam" id="PF00512">
    <property type="entry name" value="HisKA"/>
    <property type="match status" value="1"/>
</dbReference>
<keyword evidence="6" id="KW-0418">Kinase</keyword>
<dbReference type="Gene3D" id="3.30.565.10">
    <property type="entry name" value="Histidine kinase-like ATPase, C-terminal domain"/>
    <property type="match status" value="1"/>
</dbReference>
<dbReference type="SMART" id="SM00387">
    <property type="entry name" value="HATPase_c"/>
    <property type="match status" value="1"/>
</dbReference>
<accession>A0A125QAG2</accession>
<evidence type="ECO:0000259" key="10">
    <source>
        <dbReference type="PROSITE" id="PS50109"/>
    </source>
</evidence>
<dbReference type="Pfam" id="PF17158">
    <property type="entry name" value="MASE4"/>
    <property type="match status" value="1"/>
</dbReference>
<keyword evidence="9" id="KW-0812">Transmembrane</keyword>
<dbReference type="InterPro" id="IPR005467">
    <property type="entry name" value="His_kinase_dom"/>
</dbReference>
<feature type="transmembrane region" description="Helical" evidence="9">
    <location>
        <begin position="96"/>
        <end position="115"/>
    </location>
</feature>
<protein>
    <recommendedName>
        <fullName evidence="2">histidine kinase</fullName>
        <ecNumber evidence="2">2.7.13.3</ecNumber>
    </recommendedName>
</protein>
<feature type="transmembrane region" description="Helical" evidence="9">
    <location>
        <begin position="241"/>
        <end position="261"/>
    </location>
</feature>
<dbReference type="InterPro" id="IPR036890">
    <property type="entry name" value="HATPase_C_sf"/>
</dbReference>
<evidence type="ECO:0000256" key="5">
    <source>
        <dbReference type="ARBA" id="ARBA00022741"/>
    </source>
</evidence>
<dbReference type="GO" id="GO:0005524">
    <property type="term" value="F:ATP binding"/>
    <property type="evidence" value="ECO:0007669"/>
    <property type="project" value="UniProtKB-KW"/>
</dbReference>
<evidence type="ECO:0000256" key="1">
    <source>
        <dbReference type="ARBA" id="ARBA00000085"/>
    </source>
</evidence>
<keyword evidence="8" id="KW-0902">Two-component regulatory system</keyword>
<dbReference type="Proteomes" id="UP000057737">
    <property type="component" value="Unassembled WGS sequence"/>
</dbReference>
<dbReference type="GO" id="GO:0000155">
    <property type="term" value="F:phosphorelay sensor kinase activity"/>
    <property type="evidence" value="ECO:0007669"/>
    <property type="project" value="InterPro"/>
</dbReference>
<dbReference type="Pfam" id="PF02518">
    <property type="entry name" value="HATPase_c"/>
    <property type="match status" value="1"/>
</dbReference>
<evidence type="ECO:0000313" key="11">
    <source>
        <dbReference type="EMBL" id="KWV60441.1"/>
    </source>
</evidence>
<name>A0A125QAG2_9BRAD</name>
<evidence type="ECO:0000256" key="9">
    <source>
        <dbReference type="SAM" id="Phobius"/>
    </source>
</evidence>
<dbReference type="SUPFAM" id="SSF55874">
    <property type="entry name" value="ATPase domain of HSP90 chaperone/DNA topoisomerase II/histidine kinase"/>
    <property type="match status" value="1"/>
</dbReference>
<dbReference type="InterPro" id="IPR004358">
    <property type="entry name" value="Sig_transdc_His_kin-like_C"/>
</dbReference>
<keyword evidence="5" id="KW-0547">Nucleotide-binding</keyword>